<name>A0ABW5XAQ7_9MICO</name>
<comment type="caution">
    <text evidence="10">The sequence shown here is derived from an EMBL/GenBank/DDBJ whole genome shotgun (WGS) entry which is preliminary data.</text>
</comment>
<keyword evidence="4 8" id="KW-0547">Nucleotide-binding</keyword>
<dbReference type="InterPro" id="IPR013482">
    <property type="entry name" value="Molybde_CF_guanTrfase"/>
</dbReference>
<feature type="binding site" evidence="8">
    <location>
        <position position="104"/>
    </location>
    <ligand>
        <name>GTP</name>
        <dbReference type="ChEBI" id="CHEBI:37565"/>
    </ligand>
</feature>
<evidence type="ECO:0000313" key="11">
    <source>
        <dbReference type="Proteomes" id="UP001597391"/>
    </source>
</evidence>
<reference evidence="11" key="1">
    <citation type="journal article" date="2019" name="Int. J. Syst. Evol. Microbiol.">
        <title>The Global Catalogue of Microorganisms (GCM) 10K type strain sequencing project: providing services to taxonomists for standard genome sequencing and annotation.</title>
        <authorList>
            <consortium name="The Broad Institute Genomics Platform"/>
            <consortium name="The Broad Institute Genome Sequencing Center for Infectious Disease"/>
            <person name="Wu L."/>
            <person name="Ma J."/>
        </authorList>
    </citation>
    <scope>NUCLEOTIDE SEQUENCE [LARGE SCALE GENOMIC DNA]</scope>
    <source>
        <strain evidence="11">KCTC 33576</strain>
    </source>
</reference>
<keyword evidence="7 8" id="KW-0501">Molybdenum cofactor biosynthesis</keyword>
<comment type="similarity">
    <text evidence="8">Belongs to the MobA family.</text>
</comment>
<evidence type="ECO:0000256" key="6">
    <source>
        <dbReference type="ARBA" id="ARBA00023134"/>
    </source>
</evidence>
<evidence type="ECO:0000256" key="8">
    <source>
        <dbReference type="HAMAP-Rule" id="MF_00316"/>
    </source>
</evidence>
<keyword evidence="6 8" id="KW-0342">GTP-binding</keyword>
<dbReference type="Pfam" id="PF12804">
    <property type="entry name" value="NTP_transf_3"/>
    <property type="match status" value="1"/>
</dbReference>
<evidence type="ECO:0000256" key="4">
    <source>
        <dbReference type="ARBA" id="ARBA00022741"/>
    </source>
</evidence>
<comment type="function">
    <text evidence="8">Transfers a GMP moiety from GTP to Mo-molybdopterin (Mo-MPT) cofactor (Moco or molybdenum cofactor) to form Mo-molybdopterin guanine dinucleotide (Mo-MGD) cofactor.</text>
</comment>
<dbReference type="HAMAP" id="MF_00316">
    <property type="entry name" value="MobA"/>
    <property type="match status" value="1"/>
</dbReference>
<comment type="cofactor">
    <cofactor evidence="8">
        <name>Mg(2+)</name>
        <dbReference type="ChEBI" id="CHEBI:18420"/>
    </cofactor>
</comment>
<dbReference type="RefSeq" id="WP_377465008.1">
    <property type="nucleotide sequence ID" value="NZ_JBHUOP010000001.1"/>
</dbReference>
<dbReference type="CDD" id="cd02503">
    <property type="entry name" value="MobA"/>
    <property type="match status" value="1"/>
</dbReference>
<keyword evidence="5 8" id="KW-0460">Magnesium</keyword>
<evidence type="ECO:0000259" key="9">
    <source>
        <dbReference type="Pfam" id="PF12804"/>
    </source>
</evidence>
<protein>
    <recommendedName>
        <fullName evidence="8">Probable molybdenum cofactor guanylyltransferase</fullName>
        <shortName evidence="8">MoCo guanylyltransferase</shortName>
        <ecNumber evidence="8">2.7.7.77</ecNumber>
    </recommendedName>
    <alternativeName>
        <fullName evidence="8">GTP:molybdopterin guanylyltransferase</fullName>
    </alternativeName>
    <alternativeName>
        <fullName evidence="8">Mo-MPT guanylyltransferase</fullName>
    </alternativeName>
    <alternativeName>
        <fullName evidence="8">Molybdopterin guanylyltransferase</fullName>
    </alternativeName>
    <alternativeName>
        <fullName evidence="8">Molybdopterin-guanine dinucleotide synthase</fullName>
        <shortName evidence="8">MGD synthase</shortName>
    </alternativeName>
</protein>
<dbReference type="EMBL" id="JBHUOP010000001">
    <property type="protein sequence ID" value="MFD2839526.1"/>
    <property type="molecule type" value="Genomic_DNA"/>
</dbReference>
<comment type="catalytic activity">
    <reaction evidence="8">
        <text>Mo-molybdopterin + GTP + H(+) = Mo-molybdopterin guanine dinucleotide + diphosphate</text>
        <dbReference type="Rhea" id="RHEA:34243"/>
        <dbReference type="ChEBI" id="CHEBI:15378"/>
        <dbReference type="ChEBI" id="CHEBI:33019"/>
        <dbReference type="ChEBI" id="CHEBI:37565"/>
        <dbReference type="ChEBI" id="CHEBI:71302"/>
        <dbReference type="ChEBI" id="CHEBI:71310"/>
        <dbReference type="EC" id="2.7.7.77"/>
    </reaction>
</comment>
<feature type="binding site" evidence="8">
    <location>
        <position position="104"/>
    </location>
    <ligand>
        <name>Mg(2+)</name>
        <dbReference type="ChEBI" id="CHEBI:18420"/>
    </ligand>
</feature>
<evidence type="ECO:0000256" key="7">
    <source>
        <dbReference type="ARBA" id="ARBA00023150"/>
    </source>
</evidence>
<sequence>MAHQHIRPTMALIVVAGGASQRMGGTDKALLQVDGKSYLQHVISEAAPHCVETVIVGPRRDLDPGNAVNWTVEDPPGSGPLAGLAAGFAALRSQATHCAVLSCDAPFAGRALPRLLAHLISLREKRKPCDAVLAQDGAGYPQPLIAVYDRPAADYALKRLRADNRIENSPLRLLRQSLRTATLEISDLESLDVDTTADRDTLERLLHSQNMETQRTQKAGQ</sequence>
<dbReference type="PANTHER" id="PTHR19136:SF81">
    <property type="entry name" value="MOLYBDENUM COFACTOR GUANYLYLTRANSFERASE"/>
    <property type="match status" value="1"/>
</dbReference>
<organism evidence="10 11">
    <name type="scientific">Populibacterium corticicola</name>
    <dbReference type="NCBI Taxonomy" id="1812826"/>
    <lineage>
        <taxon>Bacteria</taxon>
        <taxon>Bacillati</taxon>
        <taxon>Actinomycetota</taxon>
        <taxon>Actinomycetes</taxon>
        <taxon>Micrococcales</taxon>
        <taxon>Jonesiaceae</taxon>
        <taxon>Populibacterium</taxon>
    </lineage>
</organism>
<evidence type="ECO:0000256" key="3">
    <source>
        <dbReference type="ARBA" id="ARBA00022723"/>
    </source>
</evidence>
<gene>
    <name evidence="8" type="primary">mobA</name>
    <name evidence="10" type="ORF">ACFSYH_02970</name>
</gene>
<evidence type="ECO:0000256" key="2">
    <source>
        <dbReference type="ARBA" id="ARBA00022679"/>
    </source>
</evidence>
<keyword evidence="10" id="KW-0548">Nucleotidyltransferase</keyword>
<dbReference type="SUPFAM" id="SSF53448">
    <property type="entry name" value="Nucleotide-diphospho-sugar transferases"/>
    <property type="match status" value="1"/>
</dbReference>
<feature type="binding site" evidence="8">
    <location>
        <begin position="15"/>
        <end position="17"/>
    </location>
    <ligand>
        <name>GTP</name>
        <dbReference type="ChEBI" id="CHEBI:37565"/>
    </ligand>
</feature>
<keyword evidence="11" id="KW-1185">Reference proteome</keyword>
<dbReference type="InterPro" id="IPR029044">
    <property type="entry name" value="Nucleotide-diphossugar_trans"/>
</dbReference>
<dbReference type="Gene3D" id="3.90.550.10">
    <property type="entry name" value="Spore Coat Polysaccharide Biosynthesis Protein SpsA, Chain A"/>
    <property type="match status" value="1"/>
</dbReference>
<keyword evidence="3 8" id="KW-0479">Metal-binding</keyword>
<comment type="caution">
    <text evidence="8">Lacks conserved residue(s) required for the propagation of feature annotation.</text>
</comment>
<feature type="domain" description="MobA-like NTP transferase" evidence="9">
    <location>
        <begin position="13"/>
        <end position="166"/>
    </location>
</feature>
<comment type="subcellular location">
    <subcellularLocation>
        <location evidence="8">Cytoplasm</location>
    </subcellularLocation>
</comment>
<dbReference type="EC" id="2.7.7.77" evidence="8"/>
<dbReference type="Proteomes" id="UP001597391">
    <property type="component" value="Unassembled WGS sequence"/>
</dbReference>
<dbReference type="GO" id="GO:0016779">
    <property type="term" value="F:nucleotidyltransferase activity"/>
    <property type="evidence" value="ECO:0007669"/>
    <property type="project" value="UniProtKB-KW"/>
</dbReference>
<dbReference type="InterPro" id="IPR025877">
    <property type="entry name" value="MobA-like_NTP_Trfase"/>
</dbReference>
<evidence type="ECO:0000256" key="5">
    <source>
        <dbReference type="ARBA" id="ARBA00022842"/>
    </source>
</evidence>
<comment type="domain">
    <text evidence="8">The N-terminal domain determines nucleotide recognition and specific binding, while the C-terminal domain determines the specific binding to the target protein.</text>
</comment>
<accession>A0ABW5XAQ7</accession>
<dbReference type="PANTHER" id="PTHR19136">
    <property type="entry name" value="MOLYBDENUM COFACTOR GUANYLYLTRANSFERASE"/>
    <property type="match status" value="1"/>
</dbReference>
<evidence type="ECO:0000313" key="10">
    <source>
        <dbReference type="EMBL" id="MFD2839526.1"/>
    </source>
</evidence>
<keyword evidence="1 8" id="KW-0963">Cytoplasm</keyword>
<proteinExistence type="inferred from homology"/>
<keyword evidence="2 8" id="KW-0808">Transferase</keyword>
<feature type="binding site" evidence="8">
    <location>
        <position position="28"/>
    </location>
    <ligand>
        <name>GTP</name>
        <dbReference type="ChEBI" id="CHEBI:37565"/>
    </ligand>
</feature>
<evidence type="ECO:0000256" key="1">
    <source>
        <dbReference type="ARBA" id="ARBA00022490"/>
    </source>
</evidence>